<dbReference type="Proteomes" id="UP001151760">
    <property type="component" value="Unassembled WGS sequence"/>
</dbReference>
<organism evidence="1 2">
    <name type="scientific">Tanacetum coccineum</name>
    <dbReference type="NCBI Taxonomy" id="301880"/>
    <lineage>
        <taxon>Eukaryota</taxon>
        <taxon>Viridiplantae</taxon>
        <taxon>Streptophyta</taxon>
        <taxon>Embryophyta</taxon>
        <taxon>Tracheophyta</taxon>
        <taxon>Spermatophyta</taxon>
        <taxon>Magnoliopsida</taxon>
        <taxon>eudicotyledons</taxon>
        <taxon>Gunneridae</taxon>
        <taxon>Pentapetalae</taxon>
        <taxon>asterids</taxon>
        <taxon>campanulids</taxon>
        <taxon>Asterales</taxon>
        <taxon>Asteraceae</taxon>
        <taxon>Asteroideae</taxon>
        <taxon>Anthemideae</taxon>
        <taxon>Anthemidinae</taxon>
        <taxon>Tanacetum</taxon>
    </lineage>
</organism>
<protein>
    <submittedName>
        <fullName evidence="1">Uncharacterized protein</fullName>
    </submittedName>
</protein>
<reference evidence="1" key="2">
    <citation type="submission" date="2022-01" db="EMBL/GenBank/DDBJ databases">
        <authorList>
            <person name="Yamashiro T."/>
            <person name="Shiraishi A."/>
            <person name="Satake H."/>
            <person name="Nakayama K."/>
        </authorList>
    </citation>
    <scope>NUCLEOTIDE SEQUENCE</scope>
</reference>
<name>A0ABQ4Z0C8_9ASTR</name>
<gene>
    <name evidence="1" type="ORF">Tco_0749823</name>
</gene>
<keyword evidence="2" id="KW-1185">Reference proteome</keyword>
<sequence>MVAEQNQRTLVGAVTTKRTFVVLIEDGGEVVVRVAVVVMRGSGVVEMATMVVRVVVEMVVSAGGLAEDTP</sequence>
<reference evidence="1" key="1">
    <citation type="journal article" date="2022" name="Int. J. Mol. Sci.">
        <title>Draft Genome of Tanacetum Coccineum: Genomic Comparison of Closely Related Tanacetum-Family Plants.</title>
        <authorList>
            <person name="Yamashiro T."/>
            <person name="Shiraishi A."/>
            <person name="Nakayama K."/>
            <person name="Satake H."/>
        </authorList>
    </citation>
    <scope>NUCLEOTIDE SEQUENCE</scope>
</reference>
<accession>A0ABQ4Z0C8</accession>
<proteinExistence type="predicted"/>
<dbReference type="EMBL" id="BQNB010010889">
    <property type="protein sequence ID" value="GJS83282.1"/>
    <property type="molecule type" value="Genomic_DNA"/>
</dbReference>
<evidence type="ECO:0000313" key="2">
    <source>
        <dbReference type="Proteomes" id="UP001151760"/>
    </source>
</evidence>
<comment type="caution">
    <text evidence="1">The sequence shown here is derived from an EMBL/GenBank/DDBJ whole genome shotgun (WGS) entry which is preliminary data.</text>
</comment>
<evidence type="ECO:0000313" key="1">
    <source>
        <dbReference type="EMBL" id="GJS83282.1"/>
    </source>
</evidence>